<proteinExistence type="predicted"/>
<reference evidence="1" key="1">
    <citation type="submission" date="2023-08" db="EMBL/GenBank/DDBJ databases">
        <authorList>
            <person name="Alioto T."/>
            <person name="Alioto T."/>
            <person name="Gomez Garrido J."/>
        </authorList>
    </citation>
    <scope>NUCLEOTIDE SEQUENCE</scope>
</reference>
<dbReference type="Proteomes" id="UP001162480">
    <property type="component" value="Chromosome 7"/>
</dbReference>
<dbReference type="EMBL" id="OX597820">
    <property type="protein sequence ID" value="CAI9726358.1"/>
    <property type="molecule type" value="Genomic_DNA"/>
</dbReference>
<gene>
    <name evidence="1" type="ORF">OCTVUL_1B001307</name>
</gene>
<keyword evidence="2" id="KW-1185">Reference proteome</keyword>
<evidence type="ECO:0000313" key="2">
    <source>
        <dbReference type="Proteomes" id="UP001162480"/>
    </source>
</evidence>
<organism evidence="1 2">
    <name type="scientific">Octopus vulgaris</name>
    <name type="common">Common octopus</name>
    <dbReference type="NCBI Taxonomy" id="6645"/>
    <lineage>
        <taxon>Eukaryota</taxon>
        <taxon>Metazoa</taxon>
        <taxon>Spiralia</taxon>
        <taxon>Lophotrochozoa</taxon>
        <taxon>Mollusca</taxon>
        <taxon>Cephalopoda</taxon>
        <taxon>Coleoidea</taxon>
        <taxon>Octopodiformes</taxon>
        <taxon>Octopoda</taxon>
        <taxon>Incirrata</taxon>
        <taxon>Octopodidae</taxon>
        <taxon>Octopus</taxon>
    </lineage>
</organism>
<accession>A0AA36B2W6</accession>
<protein>
    <submittedName>
        <fullName evidence="1">Uncharacterized protein</fullName>
    </submittedName>
</protein>
<sequence length="74" mass="8959">MLQVTTHYLSHDKRMNFRHRNRKYQRELKDFRGGEKTEAMEKVRSAKADLLEFFVCSKCRSLRVRLSLPKENED</sequence>
<evidence type="ECO:0000313" key="1">
    <source>
        <dbReference type="EMBL" id="CAI9726358.1"/>
    </source>
</evidence>
<name>A0AA36B2W6_OCTVU</name>
<dbReference type="AlphaFoldDB" id="A0AA36B2W6"/>